<dbReference type="Gene3D" id="2.30.130.30">
    <property type="entry name" value="Hypothetical protein"/>
    <property type="match status" value="1"/>
</dbReference>
<dbReference type="AlphaFoldDB" id="A0A2I1GMJ9"/>
<dbReference type="VEuPathDB" id="FungiDB:FUN_005260"/>
<keyword evidence="2" id="KW-1185">Reference proteome</keyword>
<proteinExistence type="predicted"/>
<dbReference type="OrthoDB" id="2344808at2759"/>
<organism evidence="1 2">
    <name type="scientific">Rhizophagus irregularis</name>
    <dbReference type="NCBI Taxonomy" id="588596"/>
    <lineage>
        <taxon>Eukaryota</taxon>
        <taxon>Fungi</taxon>
        <taxon>Fungi incertae sedis</taxon>
        <taxon>Mucoromycota</taxon>
        <taxon>Glomeromycotina</taxon>
        <taxon>Glomeromycetes</taxon>
        <taxon>Glomerales</taxon>
        <taxon>Glomeraceae</taxon>
        <taxon>Rhizophagus</taxon>
    </lineage>
</organism>
<dbReference type="InterPro" id="IPR015947">
    <property type="entry name" value="PUA-like_sf"/>
</dbReference>
<dbReference type="VEuPathDB" id="FungiDB:RhiirFUN_004928"/>
<accession>A0A2I1GMJ9</accession>
<comment type="caution">
    <text evidence="1">The sequence shown here is derived from an EMBL/GenBank/DDBJ whole genome shotgun (WGS) entry which is preliminary data.</text>
</comment>
<reference evidence="1 2" key="1">
    <citation type="submission" date="2015-10" db="EMBL/GenBank/DDBJ databases">
        <title>Genome analyses suggest a sexual origin of heterokaryosis in a supposedly ancient asexual fungus.</title>
        <authorList>
            <person name="Ropars J."/>
            <person name="Sedzielewska K."/>
            <person name="Noel J."/>
            <person name="Charron P."/>
            <person name="Farinelli L."/>
            <person name="Marton T."/>
            <person name="Kruger M."/>
            <person name="Pelin A."/>
            <person name="Brachmann A."/>
            <person name="Corradi N."/>
        </authorList>
    </citation>
    <scope>NUCLEOTIDE SEQUENCE [LARGE SCALE GENOMIC DNA]</scope>
    <source>
        <strain evidence="1 2">A4</strain>
    </source>
</reference>
<dbReference type="Proteomes" id="UP000234323">
    <property type="component" value="Unassembled WGS sequence"/>
</dbReference>
<dbReference type="VEuPathDB" id="FungiDB:RhiirA1_195395"/>
<evidence type="ECO:0000313" key="2">
    <source>
        <dbReference type="Proteomes" id="UP000234323"/>
    </source>
</evidence>
<dbReference type="EMBL" id="LLXI01000583">
    <property type="protein sequence ID" value="PKY47863.1"/>
    <property type="molecule type" value="Genomic_DNA"/>
</dbReference>
<evidence type="ECO:0000313" key="1">
    <source>
        <dbReference type="EMBL" id="PKY47863.1"/>
    </source>
</evidence>
<gene>
    <name evidence="1" type="ORF">RhiirA4_523593</name>
</gene>
<dbReference type="SUPFAM" id="SSF88697">
    <property type="entry name" value="PUA domain-like"/>
    <property type="match status" value="1"/>
</dbReference>
<protein>
    <submittedName>
        <fullName evidence="1">Uncharacterized protein</fullName>
    </submittedName>
</protein>
<sequence length="181" mass="20336">MASSSSKSSLSLKIPTLYALTIQEPFATCIIHGPKRLENRTYYLDIQQLISASNSKTNDGIWIAIHVSQSKRNLGPKDSTCAIIKYQCWSDLPSVDVMKQNCGKIIGLAKFFNCVEAKDVPDDNVWKSMEDDDGTCKTKHYCWMIDDVKVLDNPIKSKGSSGIWKVDDLISKQIWESVDKI</sequence>
<name>A0A2I1GMJ9_9GLOM</name>